<keyword evidence="2" id="KW-0479">Metal-binding</keyword>
<name>A0A816STW6_BRANA</name>
<dbReference type="Proteomes" id="UP001295469">
    <property type="component" value="Chromosome A06"/>
</dbReference>
<dbReference type="AlphaFoldDB" id="A0A816STW6"/>
<dbReference type="PANTHER" id="PTHR47955:SF15">
    <property type="entry name" value="CYTOCHROME P450 71A2-LIKE"/>
    <property type="match status" value="1"/>
</dbReference>
<dbReference type="GO" id="GO:0020037">
    <property type="term" value="F:heme binding"/>
    <property type="evidence" value="ECO:0007669"/>
    <property type="project" value="InterPro"/>
</dbReference>
<keyword evidence="3" id="KW-0408">Iron</keyword>
<dbReference type="Pfam" id="PF00067">
    <property type="entry name" value="p450"/>
    <property type="match status" value="1"/>
</dbReference>
<dbReference type="InterPro" id="IPR036396">
    <property type="entry name" value="Cyt_P450_sf"/>
</dbReference>
<evidence type="ECO:0000256" key="1">
    <source>
        <dbReference type="ARBA" id="ARBA00010617"/>
    </source>
</evidence>
<protein>
    <submittedName>
        <fullName evidence="4">(rape) hypothetical protein</fullName>
    </submittedName>
</protein>
<gene>
    <name evidence="4" type="ORF">DARMORV10_A06P35520.1</name>
</gene>
<comment type="similarity">
    <text evidence="1">Belongs to the cytochrome P450 family.</text>
</comment>
<evidence type="ECO:0000256" key="3">
    <source>
        <dbReference type="ARBA" id="ARBA00023004"/>
    </source>
</evidence>
<sequence>MEMMLIYVCLAIFLAFLFLKPLFTRTTTTTKLKLPPSPWRLPVIGNLHQLSLHPHRSLHSLSLRSGPLMLLHFGCVPTIVVSSADVAHDLLKTHDLNFSNRPRTRTVEKLFKGTEIAFAPYGEYWRQMKSICVMNLLTNKTIRSFENIRAEEINLLMEKLEKASSSSSPVNLSKFFISFSNDVITRVVLGKKYSTEGGEYISQSVVRKFTEGGEFYNFCSFYLFFLFSFCRICCSGQRQQLLHY</sequence>
<dbReference type="PANTHER" id="PTHR47955">
    <property type="entry name" value="CYTOCHROME P450 FAMILY 71 PROTEIN"/>
    <property type="match status" value="1"/>
</dbReference>
<dbReference type="SUPFAM" id="SSF48264">
    <property type="entry name" value="Cytochrome P450"/>
    <property type="match status" value="1"/>
</dbReference>
<dbReference type="Gene3D" id="1.10.630.10">
    <property type="entry name" value="Cytochrome P450"/>
    <property type="match status" value="1"/>
</dbReference>
<accession>A0A816STW6</accession>
<evidence type="ECO:0000256" key="2">
    <source>
        <dbReference type="ARBA" id="ARBA00022723"/>
    </source>
</evidence>
<dbReference type="PRINTS" id="PR00463">
    <property type="entry name" value="EP450I"/>
</dbReference>
<reference evidence="4" key="1">
    <citation type="submission" date="2021-01" db="EMBL/GenBank/DDBJ databases">
        <authorList>
            <consortium name="Genoscope - CEA"/>
            <person name="William W."/>
        </authorList>
    </citation>
    <scope>NUCLEOTIDE SEQUENCE</scope>
</reference>
<dbReference type="GO" id="GO:0016705">
    <property type="term" value="F:oxidoreductase activity, acting on paired donors, with incorporation or reduction of molecular oxygen"/>
    <property type="evidence" value="ECO:0007669"/>
    <property type="project" value="InterPro"/>
</dbReference>
<dbReference type="EMBL" id="HG994360">
    <property type="protein sequence ID" value="CAF2088923.1"/>
    <property type="molecule type" value="Genomic_DNA"/>
</dbReference>
<dbReference type="GO" id="GO:0005506">
    <property type="term" value="F:iron ion binding"/>
    <property type="evidence" value="ECO:0007669"/>
    <property type="project" value="InterPro"/>
</dbReference>
<dbReference type="InterPro" id="IPR001128">
    <property type="entry name" value="Cyt_P450"/>
</dbReference>
<proteinExistence type="inferred from homology"/>
<organism evidence="4">
    <name type="scientific">Brassica napus</name>
    <name type="common">Rape</name>
    <dbReference type="NCBI Taxonomy" id="3708"/>
    <lineage>
        <taxon>Eukaryota</taxon>
        <taxon>Viridiplantae</taxon>
        <taxon>Streptophyta</taxon>
        <taxon>Embryophyta</taxon>
        <taxon>Tracheophyta</taxon>
        <taxon>Spermatophyta</taxon>
        <taxon>Magnoliopsida</taxon>
        <taxon>eudicotyledons</taxon>
        <taxon>Gunneridae</taxon>
        <taxon>Pentapetalae</taxon>
        <taxon>rosids</taxon>
        <taxon>malvids</taxon>
        <taxon>Brassicales</taxon>
        <taxon>Brassicaceae</taxon>
        <taxon>Brassiceae</taxon>
        <taxon>Brassica</taxon>
    </lineage>
</organism>
<evidence type="ECO:0000313" key="4">
    <source>
        <dbReference type="EMBL" id="CAF2088923.1"/>
    </source>
</evidence>
<dbReference type="GO" id="GO:0004497">
    <property type="term" value="F:monooxygenase activity"/>
    <property type="evidence" value="ECO:0007669"/>
    <property type="project" value="InterPro"/>
</dbReference>
<dbReference type="InterPro" id="IPR002401">
    <property type="entry name" value="Cyt_P450_E_grp-I"/>
</dbReference>